<dbReference type="Pfam" id="PF20174">
    <property type="entry name" value="DUF6540"/>
    <property type="match status" value="1"/>
</dbReference>
<evidence type="ECO:0000313" key="2">
    <source>
        <dbReference type="Proteomes" id="UP000027222"/>
    </source>
</evidence>
<sequence length="187" mass="20588">MSAKREVHLVCSSSRGSREHWGLYFPSILAKDKGKIIHVVGAPLLGFKHEVKHYWDKTKTRGKYTFHLLGETDAANVVDAKIDPSHIALHVTSALNKADKFEDRAGRIQEPGIAPEHLRPKGTVKQVVAGWAQDIPGVKRCQEWTTELIHDLVKQGLLPETALAVRNAVEAARNVPEVPSAPTPTTS</sequence>
<proteinExistence type="predicted"/>
<organism evidence="1 2">
    <name type="scientific">Galerina marginata (strain CBS 339.88)</name>
    <dbReference type="NCBI Taxonomy" id="685588"/>
    <lineage>
        <taxon>Eukaryota</taxon>
        <taxon>Fungi</taxon>
        <taxon>Dikarya</taxon>
        <taxon>Basidiomycota</taxon>
        <taxon>Agaricomycotina</taxon>
        <taxon>Agaricomycetes</taxon>
        <taxon>Agaricomycetidae</taxon>
        <taxon>Agaricales</taxon>
        <taxon>Agaricineae</taxon>
        <taxon>Strophariaceae</taxon>
        <taxon>Galerina</taxon>
    </lineage>
</organism>
<accession>A0A067TL51</accession>
<dbReference type="InterPro" id="IPR046670">
    <property type="entry name" value="DUF6540"/>
</dbReference>
<protein>
    <submittedName>
        <fullName evidence="1">Uncharacterized protein</fullName>
    </submittedName>
</protein>
<dbReference type="AlphaFoldDB" id="A0A067TL51"/>
<dbReference type="Proteomes" id="UP000027222">
    <property type="component" value="Unassembled WGS sequence"/>
</dbReference>
<reference evidence="2" key="1">
    <citation type="journal article" date="2014" name="Proc. Natl. Acad. Sci. U.S.A.">
        <title>Extensive sampling of basidiomycete genomes demonstrates inadequacy of the white-rot/brown-rot paradigm for wood decay fungi.</title>
        <authorList>
            <person name="Riley R."/>
            <person name="Salamov A.A."/>
            <person name="Brown D.W."/>
            <person name="Nagy L.G."/>
            <person name="Floudas D."/>
            <person name="Held B.W."/>
            <person name="Levasseur A."/>
            <person name="Lombard V."/>
            <person name="Morin E."/>
            <person name="Otillar R."/>
            <person name="Lindquist E.A."/>
            <person name="Sun H."/>
            <person name="LaButti K.M."/>
            <person name="Schmutz J."/>
            <person name="Jabbour D."/>
            <person name="Luo H."/>
            <person name="Baker S.E."/>
            <person name="Pisabarro A.G."/>
            <person name="Walton J.D."/>
            <person name="Blanchette R.A."/>
            <person name="Henrissat B."/>
            <person name="Martin F."/>
            <person name="Cullen D."/>
            <person name="Hibbett D.S."/>
            <person name="Grigoriev I.V."/>
        </authorList>
    </citation>
    <scope>NUCLEOTIDE SEQUENCE [LARGE SCALE GENOMIC DNA]</scope>
    <source>
        <strain evidence="2">CBS 339.88</strain>
    </source>
</reference>
<name>A0A067TL51_GALM3</name>
<keyword evidence="2" id="KW-1185">Reference proteome</keyword>
<dbReference type="HOGENOM" id="CLU_099931_0_0_1"/>
<evidence type="ECO:0000313" key="1">
    <source>
        <dbReference type="EMBL" id="KDR83881.1"/>
    </source>
</evidence>
<dbReference type="STRING" id="685588.A0A067TL51"/>
<dbReference type="OrthoDB" id="2972306at2759"/>
<dbReference type="EMBL" id="KL142368">
    <property type="protein sequence ID" value="KDR83881.1"/>
    <property type="molecule type" value="Genomic_DNA"/>
</dbReference>
<gene>
    <name evidence="1" type="ORF">GALMADRAFT_219710</name>
</gene>